<protein>
    <recommendedName>
        <fullName evidence="4">ABC transporter domain-containing protein</fullName>
    </recommendedName>
</protein>
<dbReference type="GO" id="GO:0022857">
    <property type="term" value="F:transmembrane transporter activity"/>
    <property type="evidence" value="ECO:0007669"/>
    <property type="project" value="InterPro"/>
</dbReference>
<dbReference type="Gene3D" id="3.40.50.300">
    <property type="entry name" value="P-loop containing nucleotide triphosphate hydrolases"/>
    <property type="match status" value="1"/>
</dbReference>
<proteinExistence type="predicted"/>
<dbReference type="PANTHER" id="PTHR42781:SF4">
    <property type="entry name" value="SPERMIDINE_PUTRESCINE IMPORT ATP-BINDING PROTEIN POTA"/>
    <property type="match status" value="1"/>
</dbReference>
<name>A0A191ZDS8_9GAMM</name>
<dbReference type="InterPro" id="IPR013611">
    <property type="entry name" value="Transp-assoc_OB_typ2"/>
</dbReference>
<dbReference type="GO" id="GO:0016887">
    <property type="term" value="F:ATP hydrolysis activity"/>
    <property type="evidence" value="ECO:0007669"/>
    <property type="project" value="InterPro"/>
</dbReference>
<evidence type="ECO:0000256" key="1">
    <source>
        <dbReference type="ARBA" id="ARBA00022448"/>
    </source>
</evidence>
<dbReference type="PANTHER" id="PTHR42781">
    <property type="entry name" value="SPERMIDINE/PUTRESCINE IMPORT ATP-BINDING PROTEIN POTA"/>
    <property type="match status" value="1"/>
</dbReference>
<evidence type="ECO:0000256" key="2">
    <source>
        <dbReference type="ARBA" id="ARBA00022741"/>
    </source>
</evidence>
<evidence type="ECO:0000313" key="6">
    <source>
        <dbReference type="Proteomes" id="UP000078596"/>
    </source>
</evidence>
<keyword evidence="3" id="KW-0067">ATP-binding</keyword>
<dbReference type="STRING" id="1860122.A9404_00255"/>
<dbReference type="AlphaFoldDB" id="A0A191ZDS8"/>
<dbReference type="Gene3D" id="2.40.50.100">
    <property type="match status" value="1"/>
</dbReference>
<dbReference type="SMART" id="SM00382">
    <property type="entry name" value="AAA"/>
    <property type="match status" value="1"/>
</dbReference>
<accession>A0A191ZDS8</accession>
<dbReference type="InterPro" id="IPR003439">
    <property type="entry name" value="ABC_transporter-like_ATP-bd"/>
</dbReference>
<sequence length="353" mass="38731">MTQPNNAAFLRLSGIGKTFQNRTVLQSIDLDIAPGESLCFLGPSGCGKTTLLRMIAGLETPDAGQILLADTDITLLPPRSRNFGMVFQSYSLFPHLTAGQNVAYGLRCRKWDRATTRRRVREMLDLVQLADHVDKLPSQLSGGQQQRVAIARALAVEPRVLLLDEPFSALDAKVRGQLRADMRALQRQLGLTTILVTHDQEEAMAVADRIVVMNGGRIEQVGTGPEIYHQPVSTFVGHFVGEMNILRVRADDQGRVLLGDRALVLGEPQAAGVAQIAIRPESIRIDPEAGCVNHFPATVVQSRFLGKQTRLDLSLDGQSLLVDVYGQRDRVFKPGQVIPVHLPPEEIRFIGAV</sequence>
<dbReference type="GO" id="GO:0043190">
    <property type="term" value="C:ATP-binding cassette (ABC) transporter complex"/>
    <property type="evidence" value="ECO:0007669"/>
    <property type="project" value="InterPro"/>
</dbReference>
<dbReference type="SUPFAM" id="SSF52540">
    <property type="entry name" value="P-loop containing nucleoside triphosphate hydrolases"/>
    <property type="match status" value="1"/>
</dbReference>
<dbReference type="OrthoDB" id="9802264at2"/>
<keyword evidence="2" id="KW-0547">Nucleotide-binding</keyword>
<dbReference type="PROSITE" id="PS00211">
    <property type="entry name" value="ABC_TRANSPORTER_1"/>
    <property type="match status" value="1"/>
</dbReference>
<gene>
    <name evidence="5" type="ORF">A9404_00255</name>
</gene>
<keyword evidence="1" id="KW-0813">Transport</keyword>
<dbReference type="InterPro" id="IPR050093">
    <property type="entry name" value="ABC_SmlMolc_Importer"/>
</dbReference>
<dbReference type="SUPFAM" id="SSF50331">
    <property type="entry name" value="MOP-like"/>
    <property type="match status" value="1"/>
</dbReference>
<dbReference type="GO" id="GO:0005524">
    <property type="term" value="F:ATP binding"/>
    <property type="evidence" value="ECO:0007669"/>
    <property type="project" value="UniProtKB-KW"/>
</dbReference>
<dbReference type="KEGG" id="haz:A9404_00255"/>
<dbReference type="InterPro" id="IPR008995">
    <property type="entry name" value="Mo/tungstate-bd_C_term_dom"/>
</dbReference>
<dbReference type="EMBL" id="CP016027">
    <property type="protein sequence ID" value="ANJ66022.1"/>
    <property type="molecule type" value="Genomic_DNA"/>
</dbReference>
<dbReference type="InterPro" id="IPR017871">
    <property type="entry name" value="ABC_transporter-like_CS"/>
</dbReference>
<evidence type="ECO:0000256" key="3">
    <source>
        <dbReference type="ARBA" id="ARBA00022840"/>
    </source>
</evidence>
<evidence type="ECO:0000313" key="5">
    <source>
        <dbReference type="EMBL" id="ANJ66022.1"/>
    </source>
</evidence>
<dbReference type="Pfam" id="PF00005">
    <property type="entry name" value="ABC_tran"/>
    <property type="match status" value="1"/>
</dbReference>
<dbReference type="GO" id="GO:0015697">
    <property type="term" value="P:quaternary ammonium group transport"/>
    <property type="evidence" value="ECO:0007669"/>
    <property type="project" value="UniProtKB-ARBA"/>
</dbReference>
<dbReference type="FunFam" id="3.40.50.300:FF:000425">
    <property type="entry name" value="Probable ABC transporter, ATP-binding subunit"/>
    <property type="match status" value="1"/>
</dbReference>
<evidence type="ECO:0000259" key="4">
    <source>
        <dbReference type="PROSITE" id="PS50893"/>
    </source>
</evidence>
<dbReference type="PROSITE" id="PS50893">
    <property type="entry name" value="ABC_TRANSPORTER_2"/>
    <property type="match status" value="1"/>
</dbReference>
<reference evidence="5 6" key="1">
    <citation type="submission" date="2016-06" db="EMBL/GenBank/DDBJ databases">
        <title>Insight into the functional genes involving in sulfur oxidation in Pearl River water.</title>
        <authorList>
            <person name="Luo J."/>
            <person name="Tan X."/>
            <person name="Lin W."/>
        </authorList>
    </citation>
    <scope>NUCLEOTIDE SEQUENCE [LARGE SCALE GENOMIC DNA]</scope>
    <source>
        <strain evidence="5 6">LS2</strain>
    </source>
</reference>
<dbReference type="InterPro" id="IPR027417">
    <property type="entry name" value="P-loop_NTPase"/>
</dbReference>
<feature type="domain" description="ABC transporter" evidence="4">
    <location>
        <begin position="10"/>
        <end position="240"/>
    </location>
</feature>
<dbReference type="RefSeq" id="WP_066097605.1">
    <property type="nucleotide sequence ID" value="NZ_CP016027.1"/>
</dbReference>
<organism evidence="5 6">
    <name type="scientific">Halothiobacillus diazotrophicus</name>
    <dbReference type="NCBI Taxonomy" id="1860122"/>
    <lineage>
        <taxon>Bacteria</taxon>
        <taxon>Pseudomonadati</taxon>
        <taxon>Pseudomonadota</taxon>
        <taxon>Gammaproteobacteria</taxon>
        <taxon>Chromatiales</taxon>
        <taxon>Halothiobacillaceae</taxon>
        <taxon>Halothiobacillus</taxon>
    </lineage>
</organism>
<dbReference type="InterPro" id="IPR003593">
    <property type="entry name" value="AAA+_ATPase"/>
</dbReference>
<dbReference type="Pfam" id="PF08402">
    <property type="entry name" value="TOBE_2"/>
    <property type="match status" value="1"/>
</dbReference>
<keyword evidence="6" id="KW-1185">Reference proteome</keyword>
<dbReference type="Proteomes" id="UP000078596">
    <property type="component" value="Chromosome"/>
</dbReference>